<dbReference type="Gene3D" id="3.20.20.100">
    <property type="entry name" value="NADP-dependent oxidoreductase domain"/>
    <property type="match status" value="1"/>
</dbReference>
<evidence type="ECO:0000256" key="3">
    <source>
        <dbReference type="ARBA" id="ARBA00023002"/>
    </source>
</evidence>
<dbReference type="PANTHER" id="PTHR43827">
    <property type="entry name" value="2,5-DIKETO-D-GLUCONIC ACID REDUCTASE"/>
    <property type="match status" value="1"/>
</dbReference>
<dbReference type="PROSITE" id="PS00062">
    <property type="entry name" value="ALDOKETO_REDUCTASE_2"/>
    <property type="match status" value="1"/>
</dbReference>
<evidence type="ECO:0000313" key="6">
    <source>
        <dbReference type="Proteomes" id="UP000604117"/>
    </source>
</evidence>
<dbReference type="SUPFAM" id="SSF51430">
    <property type="entry name" value="NAD(P)-linked oxidoreductase"/>
    <property type="match status" value="1"/>
</dbReference>
<proteinExistence type="inferred from homology"/>
<comment type="similarity">
    <text evidence="1">Belongs to the aldo/keto reductase family.</text>
</comment>
<dbReference type="RefSeq" id="WP_239126523.1">
    <property type="nucleotide sequence ID" value="NZ_BONE01000007.1"/>
</dbReference>
<dbReference type="PRINTS" id="PR00069">
    <property type="entry name" value="ALDKETRDTASE"/>
</dbReference>
<feature type="domain" description="NADP-dependent oxidoreductase" evidence="4">
    <location>
        <begin position="29"/>
        <end position="250"/>
    </location>
</feature>
<dbReference type="Pfam" id="PF00248">
    <property type="entry name" value="Aldo_ket_red"/>
    <property type="match status" value="1"/>
</dbReference>
<dbReference type="Proteomes" id="UP000604117">
    <property type="component" value="Unassembled WGS sequence"/>
</dbReference>
<accession>A0ABQ4CKB5</accession>
<keyword evidence="6" id="KW-1185">Reference proteome</keyword>
<sequence>MREIQTADGVAMPMIGLGTAGLHGAGGGRAVLAALETGYRLVDTATAYGNEREVGQALRASGVSAFLTTKLRPEDAGREPAVLAASLHALGVERLDLWLIHWPVAGGAGVPSWEAMLRARAEGLVRAVGVSNYAPAQIDELVAATGVAPAVNQIPWSPSLHSPALLAEFRARGVVVEGYSPLRRTALDHPALRSVAAARGVPVSEVVIAWHLAHDVVAIPRSADPERQRSNLAAADLVLSPDEVAAIDALGRP</sequence>
<dbReference type="InterPro" id="IPR020471">
    <property type="entry name" value="AKR"/>
</dbReference>
<dbReference type="PANTHER" id="PTHR43827:SF3">
    <property type="entry name" value="NADP-DEPENDENT OXIDOREDUCTASE DOMAIN-CONTAINING PROTEIN"/>
    <property type="match status" value="1"/>
</dbReference>
<dbReference type="EMBL" id="BONE01000007">
    <property type="protein sequence ID" value="GIF71711.1"/>
    <property type="molecule type" value="Genomic_DNA"/>
</dbReference>
<comment type="caution">
    <text evidence="5">The sequence shown here is derived from an EMBL/GenBank/DDBJ whole genome shotgun (WGS) entry which is preliminary data.</text>
</comment>
<dbReference type="CDD" id="cd19071">
    <property type="entry name" value="AKR_AKR1-5-like"/>
    <property type="match status" value="1"/>
</dbReference>
<organism evidence="5 6">
    <name type="scientific">Asanoa siamensis</name>
    <dbReference type="NCBI Taxonomy" id="926357"/>
    <lineage>
        <taxon>Bacteria</taxon>
        <taxon>Bacillati</taxon>
        <taxon>Actinomycetota</taxon>
        <taxon>Actinomycetes</taxon>
        <taxon>Micromonosporales</taxon>
        <taxon>Micromonosporaceae</taxon>
        <taxon>Asanoa</taxon>
    </lineage>
</organism>
<keyword evidence="3" id="KW-0560">Oxidoreductase</keyword>
<dbReference type="PIRSF" id="PIRSF000097">
    <property type="entry name" value="AKR"/>
    <property type="match status" value="1"/>
</dbReference>
<gene>
    <name evidence="5" type="ORF">Asi02nite_12290</name>
</gene>
<dbReference type="InterPro" id="IPR036812">
    <property type="entry name" value="NAD(P)_OxRdtase_dom_sf"/>
</dbReference>
<name>A0ABQ4CKB5_9ACTN</name>
<evidence type="ECO:0000256" key="1">
    <source>
        <dbReference type="ARBA" id="ARBA00007905"/>
    </source>
</evidence>
<dbReference type="PROSITE" id="PS00063">
    <property type="entry name" value="ALDOKETO_REDUCTASE_3"/>
    <property type="match status" value="1"/>
</dbReference>
<dbReference type="InterPro" id="IPR023210">
    <property type="entry name" value="NADP_OxRdtase_dom"/>
</dbReference>
<dbReference type="PROSITE" id="PS00798">
    <property type="entry name" value="ALDOKETO_REDUCTASE_1"/>
    <property type="match status" value="1"/>
</dbReference>
<dbReference type="InterPro" id="IPR018170">
    <property type="entry name" value="Aldo/ket_reductase_CS"/>
</dbReference>
<evidence type="ECO:0000259" key="4">
    <source>
        <dbReference type="Pfam" id="PF00248"/>
    </source>
</evidence>
<protein>
    <submittedName>
        <fullName evidence="5">Aldo/keto reductase</fullName>
    </submittedName>
</protein>
<reference evidence="5 6" key="1">
    <citation type="submission" date="2021-01" db="EMBL/GenBank/DDBJ databases">
        <title>Whole genome shotgun sequence of Asanoa siamensis NBRC 107932.</title>
        <authorList>
            <person name="Komaki H."/>
            <person name="Tamura T."/>
        </authorList>
    </citation>
    <scope>NUCLEOTIDE SEQUENCE [LARGE SCALE GENOMIC DNA]</scope>
    <source>
        <strain evidence="5 6">NBRC 107932</strain>
    </source>
</reference>
<keyword evidence="2" id="KW-0521">NADP</keyword>
<evidence type="ECO:0000256" key="2">
    <source>
        <dbReference type="ARBA" id="ARBA00022857"/>
    </source>
</evidence>
<evidence type="ECO:0000313" key="5">
    <source>
        <dbReference type="EMBL" id="GIF71711.1"/>
    </source>
</evidence>